<accession>A0ABS3PWJ4</accession>
<evidence type="ECO:0000256" key="8">
    <source>
        <dbReference type="ARBA" id="ARBA00024327"/>
    </source>
</evidence>
<evidence type="ECO:0000256" key="14">
    <source>
        <dbReference type="HAMAP-Rule" id="MF_00063"/>
    </source>
</evidence>
<dbReference type="GO" id="GO:0004604">
    <property type="term" value="F:phosphoadenylyl-sulfate reductase (thioredoxin) activity"/>
    <property type="evidence" value="ECO:0007669"/>
    <property type="project" value="UniProtKB-EC"/>
</dbReference>
<dbReference type="Pfam" id="PF01507">
    <property type="entry name" value="PAPS_reduct"/>
    <property type="match status" value="1"/>
</dbReference>
<dbReference type="InterPro" id="IPR011798">
    <property type="entry name" value="APS_reductase"/>
</dbReference>
<comment type="function">
    <text evidence="7 14">Catalyzes the formation of sulfite from adenosine 5'-phosphosulfate (APS) using thioredoxin as an electron donor.</text>
</comment>
<keyword evidence="6 14" id="KW-0411">Iron-sulfur</keyword>
<keyword evidence="2 14" id="KW-0963">Cytoplasm</keyword>
<evidence type="ECO:0000256" key="2">
    <source>
        <dbReference type="ARBA" id="ARBA00022490"/>
    </source>
</evidence>
<comment type="caution">
    <text evidence="16">The sequence shown here is derived from an EMBL/GenBank/DDBJ whole genome shotgun (WGS) entry which is preliminary data.</text>
</comment>
<dbReference type="NCBIfam" id="TIGR02055">
    <property type="entry name" value="APS_reductase"/>
    <property type="match status" value="1"/>
</dbReference>
<dbReference type="EC" id="1.8.4.10" evidence="9 14"/>
<evidence type="ECO:0000256" key="5">
    <source>
        <dbReference type="ARBA" id="ARBA00023004"/>
    </source>
</evidence>
<keyword evidence="3 14" id="KW-0479">Metal-binding</keyword>
<comment type="subcellular location">
    <subcellularLocation>
        <location evidence="14">Cytoplasm</location>
    </subcellularLocation>
</comment>
<comment type="catalytic activity">
    <reaction evidence="13 14">
        <text>[thioredoxin]-disulfide + sulfite + AMP + 2 H(+) = adenosine 5'-phosphosulfate + [thioredoxin]-dithiol</text>
        <dbReference type="Rhea" id="RHEA:21976"/>
        <dbReference type="Rhea" id="RHEA-COMP:10698"/>
        <dbReference type="Rhea" id="RHEA-COMP:10700"/>
        <dbReference type="ChEBI" id="CHEBI:15378"/>
        <dbReference type="ChEBI" id="CHEBI:17359"/>
        <dbReference type="ChEBI" id="CHEBI:29950"/>
        <dbReference type="ChEBI" id="CHEBI:50058"/>
        <dbReference type="ChEBI" id="CHEBI:58243"/>
        <dbReference type="ChEBI" id="CHEBI:456215"/>
        <dbReference type="EC" id="1.8.4.10"/>
    </reaction>
</comment>
<feature type="domain" description="Phosphoadenosine phosphosulphate reductase" evidence="15">
    <location>
        <begin position="31"/>
        <end position="206"/>
    </location>
</feature>
<evidence type="ECO:0000256" key="7">
    <source>
        <dbReference type="ARBA" id="ARBA00024298"/>
    </source>
</evidence>
<feature type="binding site" evidence="14">
    <location>
        <position position="118"/>
    </location>
    <ligand>
        <name>[4Fe-4S] cluster</name>
        <dbReference type="ChEBI" id="CHEBI:49883"/>
    </ligand>
</feature>
<dbReference type="PANTHER" id="PTHR46482:SF9">
    <property type="entry name" value="5'-ADENYLYLSULFATE REDUCTASE 1, CHLOROPLASTIC"/>
    <property type="match status" value="1"/>
</dbReference>
<dbReference type="InterPro" id="IPR004511">
    <property type="entry name" value="PAPS/APS_Rdtase"/>
</dbReference>
<dbReference type="CDD" id="cd23945">
    <property type="entry name" value="PAPS_reductase"/>
    <property type="match status" value="1"/>
</dbReference>
<evidence type="ECO:0000313" key="17">
    <source>
        <dbReference type="Proteomes" id="UP000681610"/>
    </source>
</evidence>
<proteinExistence type="inferred from homology"/>
<evidence type="ECO:0000256" key="10">
    <source>
        <dbReference type="ARBA" id="ARBA00029514"/>
    </source>
</evidence>
<keyword evidence="4 14" id="KW-0560">Oxidoreductase</keyword>
<evidence type="ECO:0000259" key="15">
    <source>
        <dbReference type="Pfam" id="PF01507"/>
    </source>
</evidence>
<evidence type="ECO:0000256" key="1">
    <source>
        <dbReference type="ARBA" id="ARBA00009732"/>
    </source>
</evidence>
<dbReference type="EMBL" id="JAGDYP010000002">
    <property type="protein sequence ID" value="MBO1883602.1"/>
    <property type="molecule type" value="Genomic_DNA"/>
</dbReference>
<protein>
    <recommendedName>
        <fullName evidence="10 14">Adenosine 5'-phosphosulfate reductase</fullName>
        <shortName evidence="14">APS reductase</shortName>
        <ecNumber evidence="9 14">1.8.4.10</ecNumber>
    </recommendedName>
    <alternativeName>
        <fullName evidence="12 14">5'-adenylylsulfate reductase</fullName>
    </alternativeName>
    <alternativeName>
        <fullName evidence="11 14">Thioredoxin-dependent 5'-adenylylsulfate reductase</fullName>
    </alternativeName>
</protein>
<dbReference type="SUPFAM" id="SSF52402">
    <property type="entry name" value="Adenine nucleotide alpha hydrolases-like"/>
    <property type="match status" value="1"/>
</dbReference>
<reference evidence="16 17" key="1">
    <citation type="submission" date="2021-03" db="EMBL/GenBank/DDBJ databases">
        <title>Isolation and description of Capnocytophaga bilenii sp. nov., a novel Capnocytophaga species, isolated from a gingivitis subject.</title>
        <authorList>
            <person name="Antezack A."/>
            <person name="Monnet-Corti V."/>
            <person name="La Scola B."/>
        </authorList>
    </citation>
    <scope>NUCLEOTIDE SEQUENCE [LARGE SCALE GENOMIC DNA]</scope>
    <source>
        <strain evidence="16 17">Marseille-Q4570</strain>
    </source>
</reference>
<comment type="pathway">
    <text evidence="8 14">Sulfur metabolism; hydrogen sulfide biosynthesis; sulfite from sulfate.</text>
</comment>
<feature type="binding site" evidence="14">
    <location>
        <position position="203"/>
    </location>
    <ligand>
        <name>[4Fe-4S] cluster</name>
        <dbReference type="ChEBI" id="CHEBI:49883"/>
    </ligand>
</feature>
<comment type="similarity">
    <text evidence="1 14">Belongs to the PAPS reductase family. CysH subfamily.</text>
</comment>
<dbReference type="NCBIfam" id="NF002537">
    <property type="entry name" value="PRK02090.1"/>
    <property type="match status" value="1"/>
</dbReference>
<name>A0ABS3PWJ4_9FLAO</name>
<evidence type="ECO:0000313" key="16">
    <source>
        <dbReference type="EMBL" id="MBO1883602.1"/>
    </source>
</evidence>
<feature type="active site" description="Nucleophile; cysteine thiosulfonate intermediate" evidence="14">
    <location>
        <position position="228"/>
    </location>
</feature>
<dbReference type="Gene3D" id="3.40.50.620">
    <property type="entry name" value="HUPs"/>
    <property type="match status" value="1"/>
</dbReference>
<evidence type="ECO:0000256" key="12">
    <source>
        <dbReference type="ARBA" id="ARBA00032041"/>
    </source>
</evidence>
<dbReference type="PANTHER" id="PTHR46482">
    <property type="entry name" value="5'-ADENYLYLSULFATE REDUCTASE 3, CHLOROPLASTIC"/>
    <property type="match status" value="1"/>
</dbReference>
<dbReference type="RefSeq" id="WP_208058234.1">
    <property type="nucleotide sequence ID" value="NZ_JAGDYP010000002.1"/>
</dbReference>
<evidence type="ECO:0000256" key="3">
    <source>
        <dbReference type="ARBA" id="ARBA00022723"/>
    </source>
</evidence>
<feature type="binding site" evidence="14">
    <location>
        <position position="200"/>
    </location>
    <ligand>
        <name>[4Fe-4S] cluster</name>
        <dbReference type="ChEBI" id="CHEBI:49883"/>
    </ligand>
</feature>
<dbReference type="HAMAP" id="MF_00063">
    <property type="entry name" value="CysH"/>
    <property type="match status" value="1"/>
</dbReference>
<keyword evidence="5 14" id="KW-0408">Iron</keyword>
<evidence type="ECO:0000256" key="13">
    <source>
        <dbReference type="ARBA" id="ARBA00048441"/>
    </source>
</evidence>
<feature type="binding site" evidence="14">
    <location>
        <position position="117"/>
    </location>
    <ligand>
        <name>[4Fe-4S] cluster</name>
        <dbReference type="ChEBI" id="CHEBI:49883"/>
    </ligand>
</feature>
<keyword evidence="17" id="KW-1185">Reference proteome</keyword>
<evidence type="ECO:0000256" key="9">
    <source>
        <dbReference type="ARBA" id="ARBA00024386"/>
    </source>
</evidence>
<organism evidence="16 17">
    <name type="scientific">Capnocytophaga bilenii</name>
    <dbReference type="NCBI Taxonomy" id="2819369"/>
    <lineage>
        <taxon>Bacteria</taxon>
        <taxon>Pseudomonadati</taxon>
        <taxon>Bacteroidota</taxon>
        <taxon>Flavobacteriia</taxon>
        <taxon>Flavobacteriales</taxon>
        <taxon>Flavobacteriaceae</taxon>
        <taxon>Capnocytophaga</taxon>
    </lineage>
</organism>
<dbReference type="Proteomes" id="UP000681610">
    <property type="component" value="Unassembled WGS sequence"/>
</dbReference>
<gene>
    <name evidence="14" type="primary">cysH</name>
    <name evidence="16" type="ORF">J4N46_03975</name>
</gene>
<dbReference type="InterPro" id="IPR002500">
    <property type="entry name" value="PAPS_reduct_dom"/>
</dbReference>
<evidence type="ECO:0000256" key="6">
    <source>
        <dbReference type="ARBA" id="ARBA00023014"/>
    </source>
</evidence>
<dbReference type="PIRSF" id="PIRSF000857">
    <property type="entry name" value="PAPS_reductase"/>
    <property type="match status" value="1"/>
</dbReference>
<evidence type="ECO:0000256" key="4">
    <source>
        <dbReference type="ARBA" id="ARBA00023002"/>
    </source>
</evidence>
<dbReference type="InterPro" id="IPR014729">
    <property type="entry name" value="Rossmann-like_a/b/a_fold"/>
</dbReference>
<dbReference type="NCBIfam" id="TIGR00434">
    <property type="entry name" value="cysH"/>
    <property type="match status" value="1"/>
</dbReference>
<evidence type="ECO:0000256" key="11">
    <source>
        <dbReference type="ARBA" id="ARBA00030894"/>
    </source>
</evidence>
<sequence length="234" mass="27416">MEEQLNDLYNELTNLNEVEGLRFLAAQFPDEIVFSTSFGLEDQAISHLILANDIPIKIFTLETGRLFSETYSVWESTNERYHTHIIPYYPEAQAIEKHVKDNGPMAFYRSVALRKECCHIRKVEPLTRALKGNKVWVTGIRAEQSNARKDLPLLEWDDTYKLFKYNPLLHWTWQQTKDFVKTHNIPYNVLHDKGFVSIGCAPCTRAIKEGEDFRAGRWWWESNSKKECGLHEHK</sequence>
<comment type="cofactor">
    <cofactor evidence="14">
        <name>[4Fe-4S] cluster</name>
        <dbReference type="ChEBI" id="CHEBI:49883"/>
    </cofactor>
    <text evidence="14">Binds 1 [4Fe-4S] cluster per subunit.</text>
</comment>